<dbReference type="EMBL" id="CP001037">
    <property type="protein sequence ID" value="ACC80034.1"/>
    <property type="molecule type" value="Genomic_DNA"/>
</dbReference>
<dbReference type="EnsemblBacteria" id="ACC80034">
    <property type="protein sequence ID" value="ACC80034"/>
    <property type="gene ID" value="Npun_F1318"/>
</dbReference>
<dbReference type="HOGENOM" id="CLU_2424004_0_0_3"/>
<protein>
    <submittedName>
        <fullName evidence="1">Uncharacterized protein</fullName>
    </submittedName>
</protein>
<gene>
    <name evidence="1" type="ordered locus">Npun_F1318</name>
</gene>
<sequence>MQFSSSISLSFSFLFQSLIGILRNCNKGYTPGLPQFIQVSIPNRDFEKLQSALPNDWIGKKMDVSIPNRDFEKLQSGINCHSDRSPISFNP</sequence>
<reference evidence="2" key="1">
    <citation type="submission" date="2008-04" db="EMBL/GenBank/DDBJ databases">
        <title>Complete sequence of chromosome of Nostoc punctiforme ATCC 29133.</title>
        <authorList>
            <consortium name="US DOE Joint Genome Institute"/>
            <person name="Copeland A."/>
            <person name="Lucas S."/>
            <person name="Lapidus A."/>
            <person name="Glavina del Rio T."/>
            <person name="Dalin E."/>
            <person name="Tice H."/>
            <person name="Pitluck S."/>
            <person name="Chain P."/>
            <person name="Malfatti S."/>
            <person name="Shin M."/>
            <person name="Vergez L."/>
            <person name="Schmutz J."/>
            <person name="Larimer F."/>
            <person name="Land M."/>
            <person name="Hauser L."/>
            <person name="Kyrpides N."/>
            <person name="Kim E."/>
            <person name="Meeks J.C."/>
            <person name="Elhai J."/>
            <person name="Campbell E.L."/>
            <person name="Thiel T."/>
            <person name="Longmire J."/>
            <person name="Potts M."/>
            <person name="Atlas R."/>
        </authorList>
    </citation>
    <scope>NUCLEOTIDE SEQUENCE [LARGE SCALE GENOMIC DNA]</scope>
    <source>
        <strain evidence="2">ATCC 29133 / PCC 73102</strain>
    </source>
</reference>
<evidence type="ECO:0000313" key="2">
    <source>
        <dbReference type="Proteomes" id="UP000001191"/>
    </source>
</evidence>
<name>B2IYE7_NOSP7</name>
<organism evidence="1 2">
    <name type="scientific">Nostoc punctiforme (strain ATCC 29133 / PCC 73102)</name>
    <dbReference type="NCBI Taxonomy" id="63737"/>
    <lineage>
        <taxon>Bacteria</taxon>
        <taxon>Bacillati</taxon>
        <taxon>Cyanobacteriota</taxon>
        <taxon>Cyanophyceae</taxon>
        <taxon>Nostocales</taxon>
        <taxon>Nostocaceae</taxon>
        <taxon>Nostoc</taxon>
    </lineage>
</organism>
<accession>B2IYE7</accession>
<keyword evidence="2" id="KW-1185">Reference proteome</keyword>
<dbReference type="KEGG" id="npu:Npun_F1318"/>
<evidence type="ECO:0000313" key="1">
    <source>
        <dbReference type="EMBL" id="ACC80034.1"/>
    </source>
</evidence>
<dbReference type="AlphaFoldDB" id="B2IYE7"/>
<reference evidence="1 2" key="2">
    <citation type="journal article" date="2013" name="Plant Physiol.">
        <title>A Nostoc punctiforme Sugar Transporter Necessary to Establish a Cyanobacterium-Plant Symbiosis.</title>
        <authorList>
            <person name="Ekman M."/>
            <person name="Picossi S."/>
            <person name="Campbell E.L."/>
            <person name="Meeks J.C."/>
            <person name="Flores E."/>
        </authorList>
    </citation>
    <scope>NUCLEOTIDE SEQUENCE [LARGE SCALE GENOMIC DNA]</scope>
    <source>
        <strain evidence="2">ATCC 29133 / PCC 73102</strain>
    </source>
</reference>
<dbReference type="Proteomes" id="UP000001191">
    <property type="component" value="Chromosome"/>
</dbReference>
<proteinExistence type="predicted"/>